<sequence>ASLQSFLDDEILNLLFLCLDGASFPLETRERACLLLCYLANSFEKVKAAFSHGGSALWQSLLSTLKDWAFHPCMLQF</sequence>
<evidence type="ECO:0000313" key="1">
    <source>
        <dbReference type="EMBL" id="CAE7582419.1"/>
    </source>
</evidence>
<comment type="caution">
    <text evidence="1">The sequence shown here is derived from an EMBL/GenBank/DDBJ whole genome shotgun (WGS) entry which is preliminary data.</text>
</comment>
<evidence type="ECO:0000313" key="2">
    <source>
        <dbReference type="Proteomes" id="UP000649617"/>
    </source>
</evidence>
<dbReference type="EMBL" id="CAJNIZ010038779">
    <property type="protein sequence ID" value="CAE7582419.1"/>
    <property type="molecule type" value="Genomic_DNA"/>
</dbReference>
<reference evidence="1" key="1">
    <citation type="submission" date="2021-02" db="EMBL/GenBank/DDBJ databases">
        <authorList>
            <person name="Dougan E. K."/>
            <person name="Rhodes N."/>
            <person name="Thang M."/>
            <person name="Chan C."/>
        </authorList>
    </citation>
    <scope>NUCLEOTIDE SEQUENCE</scope>
</reference>
<dbReference type="Proteomes" id="UP000649617">
    <property type="component" value="Unassembled WGS sequence"/>
</dbReference>
<dbReference type="AlphaFoldDB" id="A0A812UTV6"/>
<gene>
    <name evidence="1" type="ORF">SPIL2461_LOCUS15604</name>
</gene>
<protein>
    <submittedName>
        <fullName evidence="1">Uncharacterized protein</fullName>
    </submittedName>
</protein>
<name>A0A812UTV6_SYMPI</name>
<feature type="non-terminal residue" evidence="1">
    <location>
        <position position="77"/>
    </location>
</feature>
<dbReference type="OrthoDB" id="10267881at2759"/>
<keyword evidence="2" id="KW-1185">Reference proteome</keyword>
<organism evidence="1 2">
    <name type="scientific">Symbiodinium pilosum</name>
    <name type="common">Dinoflagellate</name>
    <dbReference type="NCBI Taxonomy" id="2952"/>
    <lineage>
        <taxon>Eukaryota</taxon>
        <taxon>Sar</taxon>
        <taxon>Alveolata</taxon>
        <taxon>Dinophyceae</taxon>
        <taxon>Suessiales</taxon>
        <taxon>Symbiodiniaceae</taxon>
        <taxon>Symbiodinium</taxon>
    </lineage>
</organism>
<accession>A0A812UTV6</accession>
<proteinExistence type="predicted"/>